<dbReference type="AlphaFoldDB" id="A0A3M8A8B1"/>
<organism evidence="1 2">
    <name type="scientific">Agromyces tardus</name>
    <dbReference type="NCBI Taxonomy" id="2583849"/>
    <lineage>
        <taxon>Bacteria</taxon>
        <taxon>Bacillati</taxon>
        <taxon>Actinomycetota</taxon>
        <taxon>Actinomycetes</taxon>
        <taxon>Micrococcales</taxon>
        <taxon>Microbacteriaceae</taxon>
        <taxon>Agromyces</taxon>
    </lineage>
</organism>
<evidence type="ECO:0000313" key="1">
    <source>
        <dbReference type="EMBL" id="RNB47416.1"/>
    </source>
</evidence>
<dbReference type="Proteomes" id="UP000275048">
    <property type="component" value="Unassembled WGS sequence"/>
</dbReference>
<comment type="caution">
    <text evidence="1">The sequence shown here is derived from an EMBL/GenBank/DDBJ whole genome shotgun (WGS) entry which is preliminary data.</text>
</comment>
<evidence type="ECO:0000313" key="2">
    <source>
        <dbReference type="Proteomes" id="UP000275048"/>
    </source>
</evidence>
<reference evidence="1 2" key="1">
    <citation type="submission" date="2018-10" db="EMBL/GenBank/DDBJ databases">
        <title>Isolation, diversity and antibacterial activity of antinobacteria from the wheat rhizosphere soil.</title>
        <authorList>
            <person name="Sun T."/>
        </authorList>
    </citation>
    <scope>NUCLEOTIDE SEQUENCE [LARGE SCALE GENOMIC DNA]</scope>
    <source>
        <strain evidence="1 2">SJ-23</strain>
    </source>
</reference>
<gene>
    <name evidence="1" type="ORF">EDM22_12355</name>
</gene>
<protein>
    <submittedName>
        <fullName evidence="1">Uncharacterized protein</fullName>
    </submittedName>
</protein>
<name>A0A3M8A8B1_9MICO</name>
<dbReference type="EMBL" id="RHHB01000025">
    <property type="protein sequence ID" value="RNB47416.1"/>
    <property type="molecule type" value="Genomic_DNA"/>
</dbReference>
<proteinExistence type="predicted"/>
<sequence length="65" mass="7452">MVTRYTLQYGPQTYHVWPEDLDAVKHALRERQKHGRTIMVHTEQGDEIAVLISPAIPVRLIAVDS</sequence>
<dbReference type="RefSeq" id="WP_122937368.1">
    <property type="nucleotide sequence ID" value="NZ_JBHSNT010000098.1"/>
</dbReference>
<accession>A0A3M8A8B1</accession>
<keyword evidence="2" id="KW-1185">Reference proteome</keyword>